<evidence type="ECO:0000259" key="8">
    <source>
        <dbReference type="PROSITE" id="PS51387"/>
    </source>
</evidence>
<evidence type="ECO:0000313" key="10">
    <source>
        <dbReference type="Proteomes" id="UP000056090"/>
    </source>
</evidence>
<dbReference type="RefSeq" id="WP_044056785.1">
    <property type="nucleotide sequence ID" value="NZ_CBCSKJ010000001.1"/>
</dbReference>
<dbReference type="SUPFAM" id="SSF47741">
    <property type="entry name" value="CO dehydrogenase ISP C-domain like"/>
    <property type="match status" value="1"/>
</dbReference>
<keyword evidence="4" id="KW-0560">Oxidoreductase</keyword>
<keyword evidence="5" id="KW-0408">Iron</keyword>
<dbReference type="Pfam" id="PF01799">
    <property type="entry name" value="Fer2_2"/>
    <property type="match status" value="1"/>
</dbReference>
<dbReference type="Gene3D" id="3.30.43.10">
    <property type="entry name" value="Uridine Diphospho-n-acetylenolpyruvylglucosamine Reductase, domain 2"/>
    <property type="match status" value="1"/>
</dbReference>
<evidence type="ECO:0000256" key="1">
    <source>
        <dbReference type="ARBA" id="ARBA00022630"/>
    </source>
</evidence>
<dbReference type="eggNOG" id="COG4630">
    <property type="taxonomic scope" value="Bacteria"/>
</dbReference>
<dbReference type="KEGG" id="aal:EP13_07890"/>
<evidence type="ECO:0000259" key="7">
    <source>
        <dbReference type="PROSITE" id="PS51085"/>
    </source>
</evidence>
<keyword evidence="10" id="KW-1185">Reference proteome</keyword>
<dbReference type="PROSITE" id="PS51085">
    <property type="entry name" value="2FE2S_FER_2"/>
    <property type="match status" value="1"/>
</dbReference>
<keyword evidence="6" id="KW-0830">Ubiquinone</keyword>
<dbReference type="GO" id="GO:0004854">
    <property type="term" value="F:xanthine dehydrogenase activity"/>
    <property type="evidence" value="ECO:0007669"/>
    <property type="project" value="InterPro"/>
</dbReference>
<dbReference type="SMART" id="SM01092">
    <property type="entry name" value="CO_deh_flav_C"/>
    <property type="match status" value="1"/>
</dbReference>
<dbReference type="EMBL" id="CP008849">
    <property type="protein sequence ID" value="AIF98610.1"/>
    <property type="molecule type" value="Genomic_DNA"/>
</dbReference>
<dbReference type="InterPro" id="IPR036884">
    <property type="entry name" value="2Fe-2S-bd_dom_sf"/>
</dbReference>
<dbReference type="PANTHER" id="PTHR45444">
    <property type="entry name" value="XANTHINE DEHYDROGENASE"/>
    <property type="match status" value="1"/>
</dbReference>
<dbReference type="Gene3D" id="1.10.150.120">
    <property type="entry name" value="[2Fe-2S]-binding domain"/>
    <property type="match status" value="1"/>
</dbReference>
<evidence type="ECO:0000256" key="4">
    <source>
        <dbReference type="ARBA" id="ARBA00023002"/>
    </source>
</evidence>
<dbReference type="InterPro" id="IPR036010">
    <property type="entry name" value="2Fe-2S_ferredoxin-like_sf"/>
</dbReference>
<dbReference type="Gene3D" id="3.30.465.10">
    <property type="match status" value="1"/>
</dbReference>
<reference evidence="9 10" key="1">
    <citation type="submission" date="2014-06" db="EMBL/GenBank/DDBJ databases">
        <title>Genomes of Alteromonas australica, a world apart.</title>
        <authorList>
            <person name="Gonzaga A."/>
            <person name="Lopez-Perez M."/>
            <person name="Rodriguez-Valera F."/>
        </authorList>
    </citation>
    <scope>NUCLEOTIDE SEQUENCE [LARGE SCALE GENOMIC DNA]</scope>
    <source>
        <strain evidence="9 10">H 17</strain>
    </source>
</reference>
<proteinExistence type="predicted"/>
<dbReference type="GO" id="GO:0051537">
    <property type="term" value="F:2 iron, 2 sulfur cluster binding"/>
    <property type="evidence" value="ECO:0007669"/>
    <property type="project" value="InterPro"/>
</dbReference>
<evidence type="ECO:0000256" key="5">
    <source>
        <dbReference type="ARBA" id="ARBA00023004"/>
    </source>
</evidence>
<keyword evidence="3" id="KW-0274">FAD</keyword>
<dbReference type="InterPro" id="IPR014307">
    <property type="entry name" value="Xanthine_DH_ssu"/>
</dbReference>
<dbReference type="InterPro" id="IPR002346">
    <property type="entry name" value="Mopterin_DH_FAD-bd"/>
</dbReference>
<protein>
    <submittedName>
        <fullName evidence="9">(2Fe-2S)-binding protein</fullName>
    </submittedName>
</protein>
<dbReference type="PANTHER" id="PTHR45444:SF3">
    <property type="entry name" value="XANTHINE DEHYDROGENASE"/>
    <property type="match status" value="1"/>
</dbReference>
<dbReference type="Pfam" id="PF03450">
    <property type="entry name" value="CO_deh_flav_C"/>
    <property type="match status" value="1"/>
</dbReference>
<dbReference type="AlphaFoldDB" id="A0A075P152"/>
<feature type="domain" description="2Fe-2S ferredoxin-type" evidence="7">
    <location>
        <begin position="1"/>
        <end position="87"/>
    </location>
</feature>
<keyword evidence="2" id="KW-0479">Metal-binding</keyword>
<dbReference type="InterPro" id="IPR016169">
    <property type="entry name" value="FAD-bd_PCMH_sub2"/>
</dbReference>
<name>A0A075P152_9ALTE</name>
<gene>
    <name evidence="9" type="ORF">EP13_07890</name>
</gene>
<sequence>MIRFLINKDLIELDDARADLTLLQFLREHRKLTGTKEGCAAGDCGACTIVLGEVNNDGSALHYRTVNSCITLMSAVHGKQLIAVEHLADEGTLHPVQQALLDYHGSQCGFCTPGFVMSMFALYHNATAPTRDDVLHALSGNLCRCTGYRPIIEAALASCQGEAADHFAKTASNTLAKLKDIQDNAGTAIGSSGVIMPTSREELANAIQGYPAAPLVAGSTDFGLSITQQLKNVEKVINLSAMDSLKKCTKTEQALIIGAGAPLNDIASPLLSAFPQLAELITRFASLPIRNQATLGGNIANASPIGDMPPALLALRASLHLDNGQQVRVIPLKGFFTGYRQTQLEKGEWISAIEIPLLSKDNNVAAYKISKRMEDDISAVCAVFNLTLVDGVVTSLQTGFGGVAATPETCPTLERALIGKQWQSADCLHLGKQMLKDAFNPIDDVRASAAYRNQVLSNLWHRFWLEKQAQNTIETRVVQHA</sequence>
<dbReference type="Gene3D" id="3.10.20.30">
    <property type="match status" value="1"/>
</dbReference>
<dbReference type="InterPro" id="IPR016208">
    <property type="entry name" value="Ald_Oxase/xanthine_DH-like"/>
</dbReference>
<evidence type="ECO:0000256" key="6">
    <source>
        <dbReference type="ARBA" id="ARBA00023075"/>
    </source>
</evidence>
<dbReference type="InterPro" id="IPR036318">
    <property type="entry name" value="FAD-bd_PCMH-like_sf"/>
</dbReference>
<evidence type="ECO:0000313" key="9">
    <source>
        <dbReference type="EMBL" id="AIF98610.1"/>
    </source>
</evidence>
<evidence type="ECO:0000256" key="2">
    <source>
        <dbReference type="ARBA" id="ARBA00022723"/>
    </source>
</evidence>
<dbReference type="Gene3D" id="3.30.390.50">
    <property type="entry name" value="CO dehydrogenase flavoprotein, C-terminal domain"/>
    <property type="match status" value="1"/>
</dbReference>
<dbReference type="InterPro" id="IPR005107">
    <property type="entry name" value="CO_DH_flav_C"/>
</dbReference>
<dbReference type="InterPro" id="IPR002888">
    <property type="entry name" value="2Fe-2S-bd"/>
</dbReference>
<accession>A0A075P152</accession>
<dbReference type="PROSITE" id="PS51387">
    <property type="entry name" value="FAD_PCMH"/>
    <property type="match status" value="1"/>
</dbReference>
<dbReference type="PROSITE" id="PS00197">
    <property type="entry name" value="2FE2S_FER_1"/>
    <property type="match status" value="1"/>
</dbReference>
<dbReference type="SUPFAM" id="SSF56176">
    <property type="entry name" value="FAD-binding/transporter-associated domain-like"/>
    <property type="match status" value="1"/>
</dbReference>
<dbReference type="InterPro" id="IPR012175">
    <property type="entry name" value="Xanth_DH_ssu_bac"/>
</dbReference>
<dbReference type="PIRSF" id="PIRSF036557">
    <property type="entry name" value="XdhA_RC"/>
    <property type="match status" value="1"/>
</dbReference>
<dbReference type="SUPFAM" id="SSF54292">
    <property type="entry name" value="2Fe-2S ferredoxin-like"/>
    <property type="match status" value="1"/>
</dbReference>
<dbReference type="GO" id="GO:0071949">
    <property type="term" value="F:FAD binding"/>
    <property type="evidence" value="ECO:0007669"/>
    <property type="project" value="InterPro"/>
</dbReference>
<dbReference type="InterPro" id="IPR001041">
    <property type="entry name" value="2Fe-2S_ferredoxin-type"/>
</dbReference>
<dbReference type="GeneID" id="78254832"/>
<dbReference type="InterPro" id="IPR016166">
    <property type="entry name" value="FAD-bd_PCMH"/>
</dbReference>
<dbReference type="InterPro" id="IPR036683">
    <property type="entry name" value="CO_DH_flav_C_dom_sf"/>
</dbReference>
<dbReference type="InterPro" id="IPR012675">
    <property type="entry name" value="Beta-grasp_dom_sf"/>
</dbReference>
<keyword evidence="1" id="KW-0285">Flavoprotein</keyword>
<dbReference type="CDD" id="cd00207">
    <property type="entry name" value="fer2"/>
    <property type="match status" value="1"/>
</dbReference>
<evidence type="ECO:0000256" key="3">
    <source>
        <dbReference type="ARBA" id="ARBA00022827"/>
    </source>
</evidence>
<dbReference type="Proteomes" id="UP000056090">
    <property type="component" value="Chromosome"/>
</dbReference>
<dbReference type="SUPFAM" id="SSF55447">
    <property type="entry name" value="CO dehydrogenase flavoprotein C-terminal domain-like"/>
    <property type="match status" value="1"/>
</dbReference>
<organism evidence="9 10">
    <name type="scientific">Alteromonas australica</name>
    <dbReference type="NCBI Taxonomy" id="589873"/>
    <lineage>
        <taxon>Bacteria</taxon>
        <taxon>Pseudomonadati</taxon>
        <taxon>Pseudomonadota</taxon>
        <taxon>Gammaproteobacteria</taxon>
        <taxon>Alteromonadales</taxon>
        <taxon>Alteromonadaceae</taxon>
        <taxon>Alteromonas/Salinimonas group</taxon>
        <taxon>Alteromonas</taxon>
    </lineage>
</organism>
<dbReference type="InterPro" id="IPR016167">
    <property type="entry name" value="FAD-bd_PCMH_sub1"/>
</dbReference>
<dbReference type="GO" id="GO:0005506">
    <property type="term" value="F:iron ion binding"/>
    <property type="evidence" value="ECO:0007669"/>
    <property type="project" value="InterPro"/>
</dbReference>
<dbReference type="Pfam" id="PF00941">
    <property type="entry name" value="FAD_binding_5"/>
    <property type="match status" value="1"/>
</dbReference>
<feature type="domain" description="FAD-binding PCMH-type" evidence="8">
    <location>
        <begin position="187"/>
        <end position="360"/>
    </location>
</feature>
<dbReference type="NCBIfam" id="TIGR02963">
    <property type="entry name" value="xanthine_xdhA"/>
    <property type="match status" value="1"/>
</dbReference>
<dbReference type="InterPro" id="IPR006058">
    <property type="entry name" value="2Fe2S_fd_BS"/>
</dbReference>
<dbReference type="Pfam" id="PF00111">
    <property type="entry name" value="Fer2"/>
    <property type="match status" value="1"/>
</dbReference>